<keyword evidence="2" id="KW-0560">Oxidoreductase</keyword>
<dbReference type="PANTHER" id="PTHR33336">
    <property type="entry name" value="QUINOL MONOOXYGENASE YGIN-RELATED"/>
    <property type="match status" value="1"/>
</dbReference>
<evidence type="ECO:0000259" key="1">
    <source>
        <dbReference type="PROSITE" id="PS51725"/>
    </source>
</evidence>
<keyword evidence="3" id="KW-1185">Reference proteome</keyword>
<dbReference type="EMBL" id="VCYI01000008">
    <property type="protein sequence ID" value="MDN7012847.1"/>
    <property type="molecule type" value="Genomic_DNA"/>
</dbReference>
<protein>
    <submittedName>
        <fullName evidence="2">Antibiotic biosynthesis monooxygenase</fullName>
    </submittedName>
</protein>
<sequence length="95" mass="10449">MITIVAKCSAKAGKAEELIPLALNLVDSSRKEEGNVSYNFYADAADPAKFTFIEVWKDQAAIDYHNKTPHFQGFVAKADPLFAGPLDIALYQKLS</sequence>
<name>A0ABT8M1U8_9EURY</name>
<dbReference type="InterPro" id="IPR050744">
    <property type="entry name" value="AI-2_Isomerase_LsrG"/>
</dbReference>
<dbReference type="SUPFAM" id="SSF54909">
    <property type="entry name" value="Dimeric alpha+beta barrel"/>
    <property type="match status" value="1"/>
</dbReference>
<keyword evidence="2" id="KW-0503">Monooxygenase</keyword>
<dbReference type="PROSITE" id="PS51725">
    <property type="entry name" value="ABM"/>
    <property type="match status" value="1"/>
</dbReference>
<dbReference type="InterPro" id="IPR007138">
    <property type="entry name" value="ABM_dom"/>
</dbReference>
<dbReference type="PANTHER" id="PTHR33336:SF15">
    <property type="entry name" value="ABM DOMAIN-CONTAINING PROTEIN"/>
    <property type="match status" value="1"/>
</dbReference>
<dbReference type="InterPro" id="IPR011008">
    <property type="entry name" value="Dimeric_a/b-barrel"/>
</dbReference>
<proteinExistence type="predicted"/>
<evidence type="ECO:0000313" key="3">
    <source>
        <dbReference type="Proteomes" id="UP001168423"/>
    </source>
</evidence>
<dbReference type="Proteomes" id="UP001168423">
    <property type="component" value="Unassembled WGS sequence"/>
</dbReference>
<evidence type="ECO:0000313" key="2">
    <source>
        <dbReference type="EMBL" id="MDN7012847.1"/>
    </source>
</evidence>
<comment type="caution">
    <text evidence="2">The sequence shown here is derived from an EMBL/GenBank/DDBJ whole genome shotgun (WGS) entry which is preliminary data.</text>
</comment>
<reference evidence="2" key="1">
    <citation type="submission" date="2019-05" db="EMBL/GenBank/DDBJ databases">
        <title>Isolation and characterization of methanogens from the cold seep sediment at Four-Way Closure Ridge.</title>
        <authorList>
            <person name="You Y.-T."/>
            <person name="Chen S.-C."/>
            <person name="Zhang W.-L."/>
            <person name="Lai M.-C."/>
        </authorList>
    </citation>
    <scope>NUCLEOTIDE SEQUENCE</scope>
    <source>
        <strain evidence="2">FWC-SCC3</strain>
    </source>
</reference>
<dbReference type="Pfam" id="PF03992">
    <property type="entry name" value="ABM"/>
    <property type="match status" value="1"/>
</dbReference>
<dbReference type="GO" id="GO:0004497">
    <property type="term" value="F:monooxygenase activity"/>
    <property type="evidence" value="ECO:0007669"/>
    <property type="project" value="UniProtKB-KW"/>
</dbReference>
<dbReference type="Gene3D" id="3.30.70.100">
    <property type="match status" value="1"/>
</dbReference>
<organism evidence="2 3">
    <name type="scientific">Methanoculleus methanifontis</name>
    <dbReference type="NCBI Taxonomy" id="2584086"/>
    <lineage>
        <taxon>Archaea</taxon>
        <taxon>Methanobacteriati</taxon>
        <taxon>Methanobacteriota</taxon>
        <taxon>Stenosarchaea group</taxon>
        <taxon>Methanomicrobia</taxon>
        <taxon>Methanomicrobiales</taxon>
        <taxon>Methanomicrobiaceae</taxon>
        <taxon>Methanoculleus</taxon>
    </lineage>
</organism>
<accession>A0ABT8M1U8</accession>
<feature type="domain" description="ABM" evidence="1">
    <location>
        <begin position="2"/>
        <end position="91"/>
    </location>
</feature>
<gene>
    <name evidence="2" type="ORF">FGW20_07290</name>
</gene>